<organism evidence="8 9">
    <name type="scientific">Acinetobacter pollinis</name>
    <dbReference type="NCBI Taxonomy" id="2605270"/>
    <lineage>
        <taxon>Bacteria</taxon>
        <taxon>Pseudomonadati</taxon>
        <taxon>Pseudomonadota</taxon>
        <taxon>Gammaproteobacteria</taxon>
        <taxon>Moraxellales</taxon>
        <taxon>Moraxellaceae</taxon>
        <taxon>Acinetobacter</taxon>
    </lineage>
</organism>
<evidence type="ECO:0000256" key="1">
    <source>
        <dbReference type="ARBA" id="ARBA00011975"/>
    </source>
</evidence>
<protein>
    <recommendedName>
        <fullName evidence="1">DNA (cytosine-5-)-methyltransferase</fullName>
        <ecNumber evidence="1">2.1.1.37</ecNumber>
    </recommendedName>
</protein>
<dbReference type="GO" id="GO:0032259">
    <property type="term" value="P:methylation"/>
    <property type="evidence" value="ECO:0007669"/>
    <property type="project" value="UniProtKB-KW"/>
</dbReference>
<dbReference type="Gene3D" id="3.90.120.10">
    <property type="entry name" value="DNA Methylase, subunit A, domain 2"/>
    <property type="match status" value="1"/>
</dbReference>
<evidence type="ECO:0000313" key="8">
    <source>
        <dbReference type="EMBL" id="MEB5475516.1"/>
    </source>
</evidence>
<evidence type="ECO:0000256" key="6">
    <source>
        <dbReference type="ARBA" id="ARBA00047422"/>
    </source>
</evidence>
<evidence type="ECO:0000256" key="3">
    <source>
        <dbReference type="ARBA" id="ARBA00022679"/>
    </source>
</evidence>
<keyword evidence="4 7" id="KW-0949">S-adenosyl-L-methionine</keyword>
<gene>
    <name evidence="8" type="ORF">I2F25_00365</name>
</gene>
<comment type="catalytic activity">
    <reaction evidence="6">
        <text>a 2'-deoxycytidine in DNA + S-adenosyl-L-methionine = a 5-methyl-2'-deoxycytidine in DNA + S-adenosyl-L-homocysteine + H(+)</text>
        <dbReference type="Rhea" id="RHEA:13681"/>
        <dbReference type="Rhea" id="RHEA-COMP:11369"/>
        <dbReference type="Rhea" id="RHEA-COMP:11370"/>
        <dbReference type="ChEBI" id="CHEBI:15378"/>
        <dbReference type="ChEBI" id="CHEBI:57856"/>
        <dbReference type="ChEBI" id="CHEBI:59789"/>
        <dbReference type="ChEBI" id="CHEBI:85452"/>
        <dbReference type="ChEBI" id="CHEBI:85454"/>
        <dbReference type="EC" id="2.1.1.37"/>
    </reaction>
</comment>
<reference evidence="8 9" key="1">
    <citation type="submission" date="2019-08" db="EMBL/GenBank/DDBJ databases">
        <title>Five species of Acinetobacter isolated from floral nectar and animal pollinators.</title>
        <authorList>
            <person name="Hendry T.A."/>
        </authorList>
    </citation>
    <scope>NUCLEOTIDE SEQUENCE [LARGE SCALE GENOMIC DNA]</scope>
    <source>
        <strain evidence="8 9">MD18.27</strain>
    </source>
</reference>
<dbReference type="SUPFAM" id="SSF53335">
    <property type="entry name" value="S-adenosyl-L-methionine-dependent methyltransferases"/>
    <property type="match status" value="1"/>
</dbReference>
<feature type="active site" evidence="7">
    <location>
        <position position="75"/>
    </location>
</feature>
<evidence type="ECO:0000256" key="7">
    <source>
        <dbReference type="PROSITE-ProRule" id="PRU01016"/>
    </source>
</evidence>
<dbReference type="Proteomes" id="UP001339883">
    <property type="component" value="Unassembled WGS sequence"/>
</dbReference>
<dbReference type="GO" id="GO:0008168">
    <property type="term" value="F:methyltransferase activity"/>
    <property type="evidence" value="ECO:0007669"/>
    <property type="project" value="UniProtKB-KW"/>
</dbReference>
<dbReference type="EMBL" id="VTDN01000001">
    <property type="protein sequence ID" value="MEB5475516.1"/>
    <property type="molecule type" value="Genomic_DNA"/>
</dbReference>
<keyword evidence="2 7" id="KW-0489">Methyltransferase</keyword>
<comment type="caution">
    <text evidence="8">The sequence shown here is derived from an EMBL/GenBank/DDBJ whole genome shotgun (WGS) entry which is preliminary data.</text>
</comment>
<dbReference type="EC" id="2.1.1.37" evidence="1"/>
<dbReference type="Pfam" id="PF00145">
    <property type="entry name" value="DNA_methylase"/>
    <property type="match status" value="2"/>
</dbReference>
<dbReference type="PROSITE" id="PS51679">
    <property type="entry name" value="SAM_MT_C5"/>
    <property type="match status" value="1"/>
</dbReference>
<evidence type="ECO:0000256" key="2">
    <source>
        <dbReference type="ARBA" id="ARBA00022603"/>
    </source>
</evidence>
<dbReference type="PANTHER" id="PTHR46098">
    <property type="entry name" value="TRNA (CYTOSINE(38)-C(5))-METHYLTRANSFERASE"/>
    <property type="match status" value="1"/>
</dbReference>
<dbReference type="InterPro" id="IPR001525">
    <property type="entry name" value="C5_MeTfrase"/>
</dbReference>
<dbReference type="PANTHER" id="PTHR46098:SF1">
    <property type="entry name" value="TRNA (CYTOSINE(38)-C(5))-METHYLTRANSFERASE"/>
    <property type="match status" value="1"/>
</dbReference>
<proteinExistence type="inferred from homology"/>
<dbReference type="InterPro" id="IPR018117">
    <property type="entry name" value="C5_DNA_meth_AS"/>
</dbReference>
<evidence type="ECO:0000313" key="9">
    <source>
        <dbReference type="Proteomes" id="UP001339883"/>
    </source>
</evidence>
<dbReference type="Gene3D" id="3.40.50.150">
    <property type="entry name" value="Vaccinia Virus protein VP39"/>
    <property type="match status" value="1"/>
</dbReference>
<keyword evidence="3 7" id="KW-0808">Transferase</keyword>
<dbReference type="RefSeq" id="WP_325774170.1">
    <property type="nucleotide sequence ID" value="NZ_VTDN01000001.1"/>
</dbReference>
<sequence>MRYGSVCSGIEAATVAWHTLGFEPIWFSEIEKFPNAVLEHHYPEIPNLGDMTKITAKIESGEVEAPDILVGGTPCQAFSMAGLRNSLDDNRGQLTLEFVRLANAIDTARSIQGKPACIIVWENVPGVLNTKDNAFGCFLGGLSGERGELHSPGRKWTNTGYVLGPQRQVAWRTLDAQFFGLAQRRKRVFVVASARAECIAEILFERKGMSGNNQASGGEKKDTSKRSVRSIISTGADTTLSGKDTLSPILASNGQKMWLGNQEAFTGDYHIKHIVMSPRNIGLDCTQGFVANLAAGDNKQPKVLFEPIGVGGITANAAISKNLFPTLLARKEADGYVVHGIQGNTIGRSINAGGNGIGFKKEQAPTLTTADIHGVTIHGTQEPIVSYSHAHCLGRNSGQENVFISSAYSMVSDTTPKISKEINATLRSSGGGGIVPSSVSFQAVARYLTEIECERLQGFPDNYTNIPKASKSNRYKALGNSMAVPVMHWIGKRISEQCEKYECEHSMTEITVFGDLKRIYECGKCGHKEYEEWVSHD</sequence>
<evidence type="ECO:0000256" key="5">
    <source>
        <dbReference type="ARBA" id="ARBA00022747"/>
    </source>
</evidence>
<keyword evidence="9" id="KW-1185">Reference proteome</keyword>
<dbReference type="InterPro" id="IPR050750">
    <property type="entry name" value="C5-MTase"/>
</dbReference>
<dbReference type="InterPro" id="IPR029063">
    <property type="entry name" value="SAM-dependent_MTases_sf"/>
</dbReference>
<name>A0ABU6DNS7_9GAMM</name>
<dbReference type="PROSITE" id="PS00094">
    <property type="entry name" value="C5_MTASE_1"/>
    <property type="match status" value="1"/>
</dbReference>
<evidence type="ECO:0000256" key="4">
    <source>
        <dbReference type="ARBA" id="ARBA00022691"/>
    </source>
</evidence>
<keyword evidence="5" id="KW-0680">Restriction system</keyword>
<accession>A0ABU6DNS7</accession>
<comment type="similarity">
    <text evidence="7">Belongs to the class I-like SAM-binding methyltransferase superfamily. C5-methyltransferase family.</text>
</comment>